<feature type="transmembrane region" description="Helical" evidence="1">
    <location>
        <begin position="23"/>
        <end position="45"/>
    </location>
</feature>
<feature type="transmembrane region" description="Helical" evidence="1">
    <location>
        <begin position="215"/>
        <end position="238"/>
    </location>
</feature>
<keyword evidence="3" id="KW-1185">Reference proteome</keyword>
<evidence type="ECO:0000313" key="3">
    <source>
        <dbReference type="Proteomes" id="UP000091967"/>
    </source>
</evidence>
<dbReference type="OMA" id="EFYMCMV"/>
<feature type="transmembrane region" description="Helical" evidence="1">
    <location>
        <begin position="177"/>
        <end position="203"/>
    </location>
</feature>
<feature type="transmembrane region" description="Helical" evidence="1">
    <location>
        <begin position="145"/>
        <end position="165"/>
    </location>
</feature>
<evidence type="ECO:0000313" key="2">
    <source>
        <dbReference type="EMBL" id="OBS22976.1"/>
    </source>
</evidence>
<feature type="transmembrane region" description="Helical" evidence="1">
    <location>
        <begin position="244"/>
        <end position="265"/>
    </location>
</feature>
<reference evidence="2 3" key="1">
    <citation type="submission" date="2016-06" db="EMBL/GenBank/DDBJ databases">
        <title>Living apart together: crosstalk between the core and supernumerary genomes in a fungal plant pathogen.</title>
        <authorList>
            <person name="Vanheule A."/>
            <person name="Audenaert K."/>
            <person name="Warris S."/>
            <person name="Van De Geest H."/>
            <person name="Schijlen E."/>
            <person name="Hofte M."/>
            <person name="De Saeger S."/>
            <person name="Haesaert G."/>
            <person name="Waalwijk C."/>
            <person name="Van Der Lee T."/>
        </authorList>
    </citation>
    <scope>NUCLEOTIDE SEQUENCE [LARGE SCALE GENOMIC DNA]</scope>
    <source>
        <strain evidence="2 3">2516</strain>
    </source>
</reference>
<evidence type="ECO:0000256" key="1">
    <source>
        <dbReference type="SAM" id="Phobius"/>
    </source>
</evidence>
<dbReference type="PROSITE" id="PS51257">
    <property type="entry name" value="PROKAR_LIPOPROTEIN"/>
    <property type="match status" value="1"/>
</dbReference>
<proteinExistence type="predicted"/>
<gene>
    <name evidence="2" type="ORF">FPOA_09297</name>
</gene>
<keyword evidence="1" id="KW-0472">Membrane</keyword>
<keyword evidence="1" id="KW-1133">Transmembrane helix</keyword>
<dbReference type="Proteomes" id="UP000091967">
    <property type="component" value="Unassembled WGS sequence"/>
</dbReference>
<dbReference type="OrthoDB" id="10010954at2759"/>
<protein>
    <recommendedName>
        <fullName evidence="4">TLC domain-containing protein</fullName>
    </recommendedName>
</protein>
<accession>A0A1B8ARG7</accession>
<name>A0A1B8ARG7_FUSPO</name>
<keyword evidence="1" id="KW-0812">Transmembrane</keyword>
<dbReference type="AlphaFoldDB" id="A0A1B8ARG7"/>
<feature type="transmembrane region" description="Helical" evidence="1">
    <location>
        <begin position="73"/>
        <end position="94"/>
    </location>
</feature>
<comment type="caution">
    <text evidence="2">The sequence shown here is derived from an EMBL/GenBank/DDBJ whole genome shotgun (WGS) entry which is preliminary data.</text>
</comment>
<organism evidence="2 3">
    <name type="scientific">Fusarium poae</name>
    <dbReference type="NCBI Taxonomy" id="36050"/>
    <lineage>
        <taxon>Eukaryota</taxon>
        <taxon>Fungi</taxon>
        <taxon>Dikarya</taxon>
        <taxon>Ascomycota</taxon>
        <taxon>Pezizomycotina</taxon>
        <taxon>Sordariomycetes</taxon>
        <taxon>Hypocreomycetidae</taxon>
        <taxon>Hypocreales</taxon>
        <taxon>Nectriaceae</taxon>
        <taxon>Fusarium</taxon>
    </lineage>
</organism>
<evidence type="ECO:0008006" key="4">
    <source>
        <dbReference type="Google" id="ProtNLM"/>
    </source>
</evidence>
<feature type="transmembrane region" description="Helical" evidence="1">
    <location>
        <begin position="114"/>
        <end position="133"/>
    </location>
</feature>
<dbReference type="EMBL" id="LYXU01000003">
    <property type="protein sequence ID" value="OBS22976.1"/>
    <property type="molecule type" value="Genomic_DNA"/>
</dbReference>
<sequence length="293" mass="33563">MTRVDHHPHPKIQTLENNPISPLLPHGSLILACSIICVALIANCLERWILPRIYKRIYPALEFHGDERRRRSFAYFHVGAFVLISLLISTGYPMMDFLVGNAVLTEPLVKGGKITVGDHLLVATQVYCAYYLFEMCFRTKFASYISIAHHTGLLVISQMALSLFANTKKNHEATLEFYMCMVWGTFDVVVEIPIFISMILWRIKRDNPTFLSRMAFGCCIWAVVAAFTETIVTIYLLHNSWTQWGIAWKIITPVVFSLWITTQLYGSTRLYSMGRAEYRKIKGKSESQENLPV</sequence>